<dbReference type="AlphaFoldDB" id="A0A834P4N4"/>
<sequence>MGKYFLKFSFIGTLYRGLQKHSNRNILDSDSVQGAIETGLLTLYPKPVSKARLYLTSRTDSGVHVLYTIAHIILENKYNTLYDSEVIIKQLNRFFTKTSHFIRILECIPVVDEFSSKEIVNSKTYIYRFMIAKKYDEQRVPILETCHTYHLRSKTFDIERIKQGTQLFMGLKDFRTFAGNSKKLTDLKYVRNLNTLSIEEAQPLMPFDELSTNFDYWHIVVSSKGFLYNQVRRIATALLGLGTGKINEKDINIMLQVPSNQNWNQHLQVLPAHGLHLVKVDYDLDKLEQFMIENKSNNY</sequence>
<dbReference type="Gene3D" id="3.30.70.580">
    <property type="entry name" value="Pseudouridine synthase I, catalytic domain, N-terminal subdomain"/>
    <property type="match status" value="1"/>
</dbReference>
<dbReference type="SUPFAM" id="SSF55120">
    <property type="entry name" value="Pseudouridine synthase"/>
    <property type="match status" value="1"/>
</dbReference>
<dbReference type="InterPro" id="IPR020095">
    <property type="entry name" value="PsdUridine_synth_TruA_C"/>
</dbReference>
<dbReference type="InterPro" id="IPR001406">
    <property type="entry name" value="PsdUridine_synth_TruA"/>
</dbReference>
<dbReference type="PIRSF" id="PIRSF001430">
    <property type="entry name" value="tRNA_psdUrid_synth"/>
    <property type="match status" value="1"/>
</dbReference>
<accession>A0A834P4N4</accession>
<dbReference type="EMBL" id="JACSDY010000004">
    <property type="protein sequence ID" value="KAF7429053.1"/>
    <property type="molecule type" value="Genomic_DNA"/>
</dbReference>
<dbReference type="Proteomes" id="UP000600918">
    <property type="component" value="Unassembled WGS sequence"/>
</dbReference>
<dbReference type="OrthoDB" id="271910at2759"/>
<name>A0A834P4N4_VESPE</name>
<organism evidence="8 9">
    <name type="scientific">Vespula pensylvanica</name>
    <name type="common">Western yellow jacket</name>
    <name type="synonym">Wasp</name>
    <dbReference type="NCBI Taxonomy" id="30213"/>
    <lineage>
        <taxon>Eukaryota</taxon>
        <taxon>Metazoa</taxon>
        <taxon>Ecdysozoa</taxon>
        <taxon>Arthropoda</taxon>
        <taxon>Hexapoda</taxon>
        <taxon>Insecta</taxon>
        <taxon>Pterygota</taxon>
        <taxon>Neoptera</taxon>
        <taxon>Endopterygota</taxon>
        <taxon>Hymenoptera</taxon>
        <taxon>Apocrita</taxon>
        <taxon>Aculeata</taxon>
        <taxon>Vespoidea</taxon>
        <taxon>Vespidae</taxon>
        <taxon>Vespinae</taxon>
        <taxon>Vespula</taxon>
    </lineage>
</organism>
<dbReference type="GO" id="GO:0031119">
    <property type="term" value="P:tRNA pseudouridine synthesis"/>
    <property type="evidence" value="ECO:0007669"/>
    <property type="project" value="TreeGrafter"/>
</dbReference>
<protein>
    <recommendedName>
        <fullName evidence="6">tRNA pseudouridine synthase</fullName>
        <ecNumber evidence="6">5.4.99.12</ecNumber>
    </recommendedName>
</protein>
<feature type="binding site" evidence="5">
    <location>
        <position position="125"/>
    </location>
    <ligand>
        <name>substrate</name>
    </ligand>
</feature>
<dbReference type="InterPro" id="IPR020094">
    <property type="entry name" value="TruA/RsuA/RluB/E/F_N"/>
</dbReference>
<keyword evidence="3 6" id="KW-0413">Isomerase</keyword>
<keyword evidence="9" id="KW-1185">Reference proteome</keyword>
<evidence type="ECO:0000256" key="1">
    <source>
        <dbReference type="ARBA" id="ARBA00009375"/>
    </source>
</evidence>
<dbReference type="Gene3D" id="3.30.70.660">
    <property type="entry name" value="Pseudouridine synthase I, catalytic domain, C-terminal subdomain"/>
    <property type="match status" value="1"/>
</dbReference>
<dbReference type="Pfam" id="PF01416">
    <property type="entry name" value="PseudoU_synth_1"/>
    <property type="match status" value="1"/>
</dbReference>
<dbReference type="InterPro" id="IPR020097">
    <property type="entry name" value="PsdUridine_synth_TruA_a/b_dom"/>
</dbReference>
<evidence type="ECO:0000313" key="9">
    <source>
        <dbReference type="Proteomes" id="UP000600918"/>
    </source>
</evidence>
<keyword evidence="2 6" id="KW-0819">tRNA processing</keyword>
<proteinExistence type="inferred from homology"/>
<evidence type="ECO:0000256" key="3">
    <source>
        <dbReference type="ARBA" id="ARBA00023235"/>
    </source>
</evidence>
<evidence type="ECO:0000259" key="7">
    <source>
        <dbReference type="Pfam" id="PF01416"/>
    </source>
</evidence>
<dbReference type="EC" id="5.4.99.12" evidence="6"/>
<comment type="catalytic activity">
    <reaction evidence="6">
        <text>uridine(38/39/40) in tRNA = pseudouridine(38/39/40) in tRNA</text>
        <dbReference type="Rhea" id="RHEA:22376"/>
        <dbReference type="Rhea" id="RHEA-COMP:10085"/>
        <dbReference type="Rhea" id="RHEA-COMP:10087"/>
        <dbReference type="ChEBI" id="CHEBI:65314"/>
        <dbReference type="ChEBI" id="CHEBI:65315"/>
        <dbReference type="EC" id="5.4.99.12"/>
    </reaction>
</comment>
<dbReference type="HAMAP" id="MF_00171">
    <property type="entry name" value="TruA"/>
    <property type="match status" value="1"/>
</dbReference>
<dbReference type="GO" id="GO:0003723">
    <property type="term" value="F:RNA binding"/>
    <property type="evidence" value="ECO:0007669"/>
    <property type="project" value="InterPro"/>
</dbReference>
<dbReference type="PANTHER" id="PTHR11142:SF0">
    <property type="entry name" value="TRNA PSEUDOURIDINE SYNTHASE-LIKE 1"/>
    <property type="match status" value="1"/>
</dbReference>
<feature type="domain" description="Pseudouridine synthase I TruA alpha/beta" evidence="7">
    <location>
        <begin position="166"/>
        <end position="283"/>
    </location>
</feature>
<feature type="active site" description="Nucleophile" evidence="4">
    <location>
        <position position="60"/>
    </location>
</feature>
<evidence type="ECO:0000313" key="8">
    <source>
        <dbReference type="EMBL" id="KAF7429053.1"/>
    </source>
</evidence>
<dbReference type="InterPro" id="IPR020103">
    <property type="entry name" value="PsdUridine_synth_cat_dom_sf"/>
</dbReference>
<comment type="caution">
    <text evidence="8">The sequence shown here is derived from an EMBL/GenBank/DDBJ whole genome shotgun (WGS) entry which is preliminary data.</text>
</comment>
<dbReference type="PANTHER" id="PTHR11142">
    <property type="entry name" value="PSEUDOURIDYLATE SYNTHASE"/>
    <property type="match status" value="1"/>
</dbReference>
<evidence type="ECO:0000256" key="5">
    <source>
        <dbReference type="PIRSR" id="PIRSR001430-2"/>
    </source>
</evidence>
<comment type="similarity">
    <text evidence="1 6">Belongs to the tRNA pseudouridine synthase TruA family.</text>
</comment>
<gene>
    <name evidence="8" type="ORF">H0235_005451</name>
</gene>
<reference evidence="8" key="1">
    <citation type="journal article" date="2020" name="G3 (Bethesda)">
        <title>High-Quality Assemblies for Three Invasive Social Wasps from the &lt;i&gt;Vespula&lt;/i&gt; Genus.</title>
        <authorList>
            <person name="Harrop T.W.R."/>
            <person name="Guhlin J."/>
            <person name="McLaughlin G.M."/>
            <person name="Permina E."/>
            <person name="Stockwell P."/>
            <person name="Gilligan J."/>
            <person name="Le Lec M.F."/>
            <person name="Gruber M.A.M."/>
            <person name="Quinn O."/>
            <person name="Lovegrove M."/>
            <person name="Duncan E.J."/>
            <person name="Remnant E.J."/>
            <person name="Van Eeckhoven J."/>
            <person name="Graham B."/>
            <person name="Knapp R.A."/>
            <person name="Langford K.W."/>
            <person name="Kronenberg Z."/>
            <person name="Press M.O."/>
            <person name="Eacker S.M."/>
            <person name="Wilson-Rankin E.E."/>
            <person name="Purcell J."/>
            <person name="Lester P.J."/>
            <person name="Dearden P.K."/>
        </authorList>
    </citation>
    <scope>NUCLEOTIDE SEQUENCE</scope>
    <source>
        <strain evidence="8">Volc-1</strain>
    </source>
</reference>
<dbReference type="GO" id="GO:0160147">
    <property type="term" value="F:tRNA pseudouridine(38-40) synthase activity"/>
    <property type="evidence" value="ECO:0007669"/>
    <property type="project" value="UniProtKB-EC"/>
</dbReference>
<evidence type="ECO:0000256" key="6">
    <source>
        <dbReference type="RuleBase" id="RU003792"/>
    </source>
</evidence>
<evidence type="ECO:0000256" key="4">
    <source>
        <dbReference type="PIRSR" id="PIRSR001430-1"/>
    </source>
</evidence>
<evidence type="ECO:0000256" key="2">
    <source>
        <dbReference type="ARBA" id="ARBA00022694"/>
    </source>
</evidence>